<dbReference type="InterPro" id="IPR009006">
    <property type="entry name" value="Ala_racemase/Decarboxylase_C"/>
</dbReference>
<dbReference type="EMBL" id="NPEV01000068">
    <property type="protein sequence ID" value="RAI24773.1"/>
    <property type="molecule type" value="Genomic_DNA"/>
</dbReference>
<evidence type="ECO:0000259" key="8">
    <source>
        <dbReference type="Pfam" id="PF02784"/>
    </source>
</evidence>
<keyword evidence="4" id="KW-0456">Lyase</keyword>
<dbReference type="Pfam" id="PF00278">
    <property type="entry name" value="Orn_DAP_Arg_deC"/>
    <property type="match status" value="1"/>
</dbReference>
<dbReference type="InterPro" id="IPR000183">
    <property type="entry name" value="Orn/DAP/Arg_de-COase"/>
</dbReference>
<dbReference type="InterPro" id="IPR002433">
    <property type="entry name" value="Orn_de-COase"/>
</dbReference>
<reference evidence="9 10" key="1">
    <citation type="submission" date="2017-07" db="EMBL/GenBank/DDBJ databases">
        <title>Draft Genome Sequences of Select Purple Nonsulfur Bacteria.</title>
        <authorList>
            <person name="Lasarre B."/>
            <person name="Mckinlay J.B."/>
        </authorList>
    </citation>
    <scope>NUCLEOTIDE SEQUENCE [LARGE SCALE GENOMIC DNA]</scope>
    <source>
        <strain evidence="9 10">DSM 11290</strain>
    </source>
</reference>
<dbReference type="Proteomes" id="UP000249299">
    <property type="component" value="Unassembled WGS sequence"/>
</dbReference>
<evidence type="ECO:0000256" key="2">
    <source>
        <dbReference type="ARBA" id="ARBA00008872"/>
    </source>
</evidence>
<dbReference type="AlphaFoldDB" id="A0A327JHM0"/>
<dbReference type="PANTHER" id="PTHR11482">
    <property type="entry name" value="ARGININE/DIAMINOPIMELATE/ORNITHINE DECARBOXYLASE"/>
    <property type="match status" value="1"/>
</dbReference>
<dbReference type="PROSITE" id="PS00879">
    <property type="entry name" value="ODR_DC_2_2"/>
    <property type="match status" value="1"/>
</dbReference>
<dbReference type="PRINTS" id="PR01179">
    <property type="entry name" value="ODADCRBXLASE"/>
</dbReference>
<gene>
    <name evidence="9" type="ORF">CH339_21330</name>
</gene>
<comment type="cofactor">
    <cofactor evidence="1 5">
        <name>pyridoxal 5'-phosphate</name>
        <dbReference type="ChEBI" id="CHEBI:597326"/>
    </cofactor>
</comment>
<protein>
    <recommendedName>
        <fullName evidence="11">Ornithine decarboxylase</fullName>
    </recommendedName>
</protein>
<evidence type="ECO:0000256" key="6">
    <source>
        <dbReference type="RuleBase" id="RU003737"/>
    </source>
</evidence>
<dbReference type="SUPFAM" id="SSF51419">
    <property type="entry name" value="PLP-binding barrel"/>
    <property type="match status" value="1"/>
</dbReference>
<accession>A0A327JHM0</accession>
<dbReference type="GO" id="GO:0004586">
    <property type="term" value="F:ornithine decarboxylase activity"/>
    <property type="evidence" value="ECO:0007669"/>
    <property type="project" value="TreeGrafter"/>
</dbReference>
<dbReference type="SUPFAM" id="SSF50621">
    <property type="entry name" value="Alanine racemase C-terminal domain-like"/>
    <property type="match status" value="1"/>
</dbReference>
<evidence type="ECO:0000259" key="7">
    <source>
        <dbReference type="Pfam" id="PF00278"/>
    </source>
</evidence>
<evidence type="ECO:0000256" key="5">
    <source>
        <dbReference type="PIRSR" id="PIRSR600183-50"/>
    </source>
</evidence>
<sequence>MKKRGVGMDRKAEVVAFDATRAESARSRYPNVFPDVAALIAARAPEHPTLCFSPARARASARAFQSGFPGLTTYAVKSNPTPELVRAFAAEGITAFDVASTVEMELVRGVLPTAVLHYNNPIRSDHETDVALKRYAVRHFVVDDREGFERLAAHVDDPAKIEVSVRIRPARNMALHDFRSKFGAEPEDAAPLLSEIDRRGFRTGLTFHPGSQCGDPAAFVALVFDAAGVAREAGVAPTSLNVGGGFPARYRGGDAPELDRYFRDIGDAFARTFDPDKTRLVAEPGRALCAPTMSLLAEVKHRRANGDVFLNDGIYGSLMELSQIPIEPPVLVRRGPHILTGPAAPVRVYGPTCDPLDVLPKPVPLPEDIRPGDRIEFGMMGAYSSATITSFNGYGRIETATVERILGAR</sequence>
<feature type="modified residue" description="N6-(pyridoxal phosphate)lysine" evidence="5">
    <location>
        <position position="77"/>
    </location>
</feature>
<evidence type="ECO:0000313" key="10">
    <source>
        <dbReference type="Proteomes" id="UP000249299"/>
    </source>
</evidence>
<feature type="active site" description="Proton donor" evidence="5">
    <location>
        <position position="353"/>
    </location>
</feature>
<dbReference type="PRINTS" id="PR01182">
    <property type="entry name" value="ORNDCRBXLASE"/>
</dbReference>
<dbReference type="Pfam" id="PF02784">
    <property type="entry name" value="Orn_Arg_deC_N"/>
    <property type="match status" value="1"/>
</dbReference>
<dbReference type="Gene3D" id="3.20.20.10">
    <property type="entry name" value="Alanine racemase"/>
    <property type="match status" value="1"/>
</dbReference>
<dbReference type="InterPro" id="IPR029066">
    <property type="entry name" value="PLP-binding_barrel"/>
</dbReference>
<dbReference type="InterPro" id="IPR022643">
    <property type="entry name" value="De-COase2_C"/>
</dbReference>
<comment type="similarity">
    <text evidence="2 6">Belongs to the Orn/Lys/Arg decarboxylase class-II family.</text>
</comment>
<keyword evidence="3 5" id="KW-0663">Pyridoxal phosphate</keyword>
<keyword evidence="10" id="KW-1185">Reference proteome</keyword>
<dbReference type="PANTHER" id="PTHR11482:SF6">
    <property type="entry name" value="ORNITHINE DECARBOXYLASE 1-RELATED"/>
    <property type="match status" value="1"/>
</dbReference>
<dbReference type="InterPro" id="IPR022657">
    <property type="entry name" value="De-COase2_CS"/>
</dbReference>
<feature type="domain" description="Orn/DAP/Arg decarboxylase 2 C-terminal" evidence="7">
    <location>
        <begin position="291"/>
        <end position="381"/>
    </location>
</feature>
<dbReference type="GO" id="GO:0005737">
    <property type="term" value="C:cytoplasm"/>
    <property type="evidence" value="ECO:0007669"/>
    <property type="project" value="TreeGrafter"/>
</dbReference>
<feature type="domain" description="Orn/DAP/Arg decarboxylase 2 N-terminal" evidence="8">
    <location>
        <begin position="60"/>
        <end position="290"/>
    </location>
</feature>
<evidence type="ECO:0008006" key="11">
    <source>
        <dbReference type="Google" id="ProtNLM"/>
    </source>
</evidence>
<comment type="caution">
    <text evidence="9">The sequence shown here is derived from an EMBL/GenBank/DDBJ whole genome shotgun (WGS) entry which is preliminary data.</text>
</comment>
<evidence type="ECO:0000313" key="9">
    <source>
        <dbReference type="EMBL" id="RAI24773.1"/>
    </source>
</evidence>
<evidence type="ECO:0000256" key="4">
    <source>
        <dbReference type="ARBA" id="ARBA00023239"/>
    </source>
</evidence>
<dbReference type="InterPro" id="IPR022644">
    <property type="entry name" value="De-COase2_N"/>
</dbReference>
<proteinExistence type="inferred from homology"/>
<evidence type="ECO:0000256" key="3">
    <source>
        <dbReference type="ARBA" id="ARBA00022898"/>
    </source>
</evidence>
<dbReference type="GO" id="GO:0033387">
    <property type="term" value="P:putrescine biosynthetic process from arginine, via ornithine"/>
    <property type="evidence" value="ECO:0007669"/>
    <property type="project" value="TreeGrafter"/>
</dbReference>
<dbReference type="OrthoDB" id="9802147at2"/>
<organism evidence="9 10">
    <name type="scientific">Rhodobium orientis</name>
    <dbReference type="NCBI Taxonomy" id="34017"/>
    <lineage>
        <taxon>Bacteria</taxon>
        <taxon>Pseudomonadati</taxon>
        <taxon>Pseudomonadota</taxon>
        <taxon>Alphaproteobacteria</taxon>
        <taxon>Hyphomicrobiales</taxon>
        <taxon>Rhodobiaceae</taxon>
        <taxon>Rhodobium</taxon>
    </lineage>
</organism>
<name>A0A327JHM0_9HYPH</name>
<evidence type="ECO:0000256" key="1">
    <source>
        <dbReference type="ARBA" id="ARBA00001933"/>
    </source>
</evidence>
<dbReference type="Gene3D" id="2.40.37.10">
    <property type="entry name" value="Lyase, Ornithine Decarboxylase, Chain A, domain 1"/>
    <property type="match status" value="1"/>
</dbReference>